<dbReference type="InterPro" id="IPR011011">
    <property type="entry name" value="Znf_FYVE_PHD"/>
</dbReference>
<proteinExistence type="predicted"/>
<evidence type="ECO:0000256" key="5">
    <source>
        <dbReference type="ARBA" id="ARBA00022833"/>
    </source>
</evidence>
<dbReference type="AlphaFoldDB" id="A0A0G4J2B3"/>
<dbReference type="STRING" id="37360.A0A0G4J2B3"/>
<keyword evidence="5" id="KW-0862">Zinc</keyword>
<dbReference type="Gene3D" id="3.30.160.360">
    <property type="match status" value="1"/>
</dbReference>
<dbReference type="PANTHER" id="PTHR45888">
    <property type="entry name" value="HL01030P-RELATED"/>
    <property type="match status" value="1"/>
</dbReference>
<keyword evidence="8" id="KW-0539">Nucleus</keyword>
<dbReference type="GO" id="GO:0008270">
    <property type="term" value="F:zinc ion binding"/>
    <property type="evidence" value="ECO:0007669"/>
    <property type="project" value="UniProtKB-KW"/>
</dbReference>
<evidence type="ECO:0000313" key="14">
    <source>
        <dbReference type="Proteomes" id="UP000039324"/>
    </source>
</evidence>
<evidence type="ECO:0008006" key="16">
    <source>
        <dbReference type="Google" id="ProtNLM"/>
    </source>
</evidence>
<evidence type="ECO:0000259" key="10">
    <source>
        <dbReference type="PROSITE" id="PS50016"/>
    </source>
</evidence>
<comment type="subcellular location">
    <subcellularLocation>
        <location evidence="1">Nucleus</location>
    </subcellularLocation>
</comment>
<evidence type="ECO:0000313" key="12">
    <source>
        <dbReference type="EMBL" id="CEP01627.1"/>
    </source>
</evidence>
<dbReference type="InterPro" id="IPR003888">
    <property type="entry name" value="FYrich_N"/>
</dbReference>
<dbReference type="Pfam" id="PF00628">
    <property type="entry name" value="PHD"/>
    <property type="match status" value="2"/>
</dbReference>
<geneLocation type="mitochondrion" evidence="13"/>
<name>A0A0G4J2B3_PLABS</name>
<dbReference type="GO" id="GO:0005634">
    <property type="term" value="C:nucleus"/>
    <property type="evidence" value="ECO:0007669"/>
    <property type="project" value="UniProtKB-SubCell"/>
</dbReference>
<dbReference type="PROSITE" id="PS50016">
    <property type="entry name" value="ZF_PHD_2"/>
    <property type="match status" value="2"/>
</dbReference>
<reference evidence="13 15" key="2">
    <citation type="submission" date="2018-03" db="EMBL/GenBank/DDBJ databases">
        <authorList>
            <person name="Fogelqvist J."/>
        </authorList>
    </citation>
    <scope>NUCLEOTIDE SEQUENCE [LARGE SCALE GENOMIC DNA]</scope>
</reference>
<keyword evidence="7" id="KW-0804">Transcription</keyword>
<gene>
    <name evidence="12" type="ORF">PBRA_008569</name>
    <name evidence="13" type="ORF">PLBR_LOCUS6680</name>
</gene>
<dbReference type="Pfam" id="PF05964">
    <property type="entry name" value="FYRN"/>
    <property type="match status" value="1"/>
</dbReference>
<dbReference type="SMART" id="SM00249">
    <property type="entry name" value="PHD"/>
    <property type="match status" value="4"/>
</dbReference>
<dbReference type="Pfam" id="PF13771">
    <property type="entry name" value="zf-HC5HC2H"/>
    <property type="match status" value="1"/>
</dbReference>
<organism evidence="12 14">
    <name type="scientific">Plasmodiophora brassicae</name>
    <name type="common">Clubroot disease agent</name>
    <dbReference type="NCBI Taxonomy" id="37360"/>
    <lineage>
        <taxon>Eukaryota</taxon>
        <taxon>Sar</taxon>
        <taxon>Rhizaria</taxon>
        <taxon>Endomyxa</taxon>
        <taxon>Phytomyxea</taxon>
        <taxon>Plasmodiophorida</taxon>
        <taxon>Plasmodiophoridae</taxon>
        <taxon>Plasmodiophora</taxon>
    </lineage>
</organism>
<sequence>MARATRQATAPRAGQVALLLDAVGVPREHVGRTGVIADVRPSASVVVVVDGDSGERESVDVPAGAFLTAETLLYNDKDCLSPMRPPPGLLHKQDDRDNGRVGEEVDEALSCWIEYAVAFIDPETCIDLCVMCLGGGSPADFLICIDCGECCHTYCIGDATTTITLARRERWRCPNCMICIECGSADCAEQLLQCDICDSGTHLACTRPRLYRIPETAFLCGLCAPCIGCGQHLANQDTRICSSCASARRQCMLCPICRQSWRTNDSQPMVQCDQCDLWVHCNCDGIDGDQYDALTNDFNATYFCPSCRCDRPWSPGHLSPVDSEQSSLPDLFGSIREMVAQTQEKRRRSRRRLLLNTARHLSKGNAHVKVLSRKRHFRLIRLLPAESAKPPTVPVVDKNGAVPAACTSFASVLSSFVDKRQCCFCGVVGDLSDADRSRLLPCRRGLWAHANCIIYSSATIDSETGTITGIEAAIERSRQLQCEQCGGSGAGLSCRASSCRRSYHLHCAITSGCLPAGPGGISQFTCLDHAPRGAASKRLLGDMESTISRVRSCLTVPRNVLELPWAFPSEAAPSIRIGALTVDRLPQRGLVGFCSRRIFWSTLAPASRTVYTCMVSEGVQFTISEGDRPGFVIRTSSASSAFQALIEAIPAFTDRNAKRTPAPGGGYLAFGLTGDVFFGFGHPGIQRLTSLGQRRPSHRRLGA</sequence>
<dbReference type="InterPro" id="IPR019787">
    <property type="entry name" value="Znf_PHD-finger"/>
</dbReference>
<dbReference type="Proteomes" id="UP000039324">
    <property type="component" value="Unassembled WGS sequence"/>
</dbReference>
<keyword evidence="4 9" id="KW-0863">Zinc-finger</keyword>
<evidence type="ECO:0000256" key="8">
    <source>
        <dbReference type="ARBA" id="ARBA00023242"/>
    </source>
</evidence>
<dbReference type="PROSITE" id="PS51805">
    <property type="entry name" value="EPHD"/>
    <property type="match status" value="1"/>
</dbReference>
<evidence type="ECO:0000313" key="13">
    <source>
        <dbReference type="EMBL" id="SPQ99465.1"/>
    </source>
</evidence>
<protein>
    <recommendedName>
        <fullName evidence="16">PHD-type domain-containing protein</fullName>
    </recommendedName>
</protein>
<feature type="domain" description="PHD-type" evidence="10">
    <location>
        <begin position="251"/>
        <end position="310"/>
    </location>
</feature>
<feature type="domain" description="PHD-type" evidence="10">
    <location>
        <begin position="173"/>
        <end position="226"/>
    </location>
</feature>
<dbReference type="Proteomes" id="UP000290189">
    <property type="component" value="Unassembled WGS sequence"/>
</dbReference>
<evidence type="ECO:0000256" key="1">
    <source>
        <dbReference type="ARBA" id="ARBA00004123"/>
    </source>
</evidence>
<keyword evidence="3" id="KW-0677">Repeat</keyword>
<evidence type="ECO:0000259" key="11">
    <source>
        <dbReference type="PROSITE" id="PS51805"/>
    </source>
</evidence>
<dbReference type="PANTHER" id="PTHR45888:SF5">
    <property type="entry name" value="D4, ISOFORM A"/>
    <property type="match status" value="1"/>
</dbReference>
<keyword evidence="6" id="KW-0805">Transcription regulation</keyword>
<feature type="domain" description="PHD-type" evidence="11">
    <location>
        <begin position="419"/>
        <end position="530"/>
    </location>
</feature>
<evidence type="ECO:0000313" key="15">
    <source>
        <dbReference type="Proteomes" id="UP000290189"/>
    </source>
</evidence>
<evidence type="ECO:0000256" key="9">
    <source>
        <dbReference type="PROSITE-ProRule" id="PRU00146"/>
    </source>
</evidence>
<dbReference type="OrthoDB" id="308383at2759"/>
<dbReference type="InterPro" id="IPR034732">
    <property type="entry name" value="EPHD"/>
</dbReference>
<dbReference type="SUPFAM" id="SSF57903">
    <property type="entry name" value="FYVE/PHD zinc finger"/>
    <property type="match status" value="2"/>
</dbReference>
<keyword evidence="2" id="KW-0479">Metal-binding</keyword>
<dbReference type="InterPro" id="IPR001965">
    <property type="entry name" value="Znf_PHD"/>
</dbReference>
<keyword evidence="13" id="KW-0496">Mitochondrion</keyword>
<evidence type="ECO:0000256" key="7">
    <source>
        <dbReference type="ARBA" id="ARBA00023163"/>
    </source>
</evidence>
<reference evidence="12 14" key="1">
    <citation type="submission" date="2015-02" db="EMBL/GenBank/DDBJ databases">
        <authorList>
            <person name="Chooi Y.-H."/>
        </authorList>
    </citation>
    <scope>NUCLEOTIDE SEQUENCE [LARGE SCALE GENOMIC DNA]</scope>
    <source>
        <strain evidence="12">E3</strain>
    </source>
</reference>
<keyword evidence="14" id="KW-1185">Reference proteome</keyword>
<accession>A0A0G4J2B3</accession>
<evidence type="ECO:0000256" key="3">
    <source>
        <dbReference type="ARBA" id="ARBA00022737"/>
    </source>
</evidence>
<dbReference type="EMBL" id="OVEO01000012">
    <property type="protein sequence ID" value="SPQ99465.1"/>
    <property type="molecule type" value="Genomic_DNA"/>
</dbReference>
<evidence type="ECO:0000256" key="2">
    <source>
        <dbReference type="ARBA" id="ARBA00022723"/>
    </source>
</evidence>
<evidence type="ECO:0000256" key="6">
    <source>
        <dbReference type="ARBA" id="ARBA00023015"/>
    </source>
</evidence>
<dbReference type="EMBL" id="CDSF01000114">
    <property type="protein sequence ID" value="CEP01627.1"/>
    <property type="molecule type" value="Genomic_DNA"/>
</dbReference>
<dbReference type="InterPro" id="IPR013083">
    <property type="entry name" value="Znf_RING/FYVE/PHD"/>
</dbReference>
<evidence type="ECO:0000256" key="4">
    <source>
        <dbReference type="ARBA" id="ARBA00022771"/>
    </source>
</evidence>
<dbReference type="Gene3D" id="3.30.40.10">
    <property type="entry name" value="Zinc/RING finger domain, C3HC4 (zinc finger)"/>
    <property type="match status" value="4"/>
</dbReference>